<keyword evidence="1" id="KW-1133">Transmembrane helix</keyword>
<gene>
    <name evidence="2" type="ORF">EVA_10076</name>
</gene>
<name>J9GIM4_9ZZZZ</name>
<sequence>MTANRLGQPLNRLYFLLPFIIPIHSFKQFSTAMRYFFLLLSLSLLPVLGWSQKADSKPDSTQVEETEAPLQTQVGETTYKGRTIPHIIFPTLPKYAPMDFKNEKERERYNRLVYNVKKVLPWAKLTKYTLIETYDYLETLPDEKARKEHIKKVEAGLKKQYGPALKKLTRSQGRLLLKLINRECNQTGYHIAKAFIGSFKANLYQGIAVLFGNSLNKKYDPEGDDRYTERVVRMVEAGVI</sequence>
<accession>J9GIM4</accession>
<evidence type="ECO:0008006" key="3">
    <source>
        <dbReference type="Google" id="ProtNLM"/>
    </source>
</evidence>
<dbReference type="EMBL" id="AMCI01002805">
    <property type="protein sequence ID" value="EJX01818.1"/>
    <property type="molecule type" value="Genomic_DNA"/>
</dbReference>
<feature type="transmembrane region" description="Helical" evidence="1">
    <location>
        <begin position="12"/>
        <end position="29"/>
    </location>
</feature>
<dbReference type="AlphaFoldDB" id="J9GIM4"/>
<evidence type="ECO:0000313" key="2">
    <source>
        <dbReference type="EMBL" id="EJX01818.1"/>
    </source>
</evidence>
<proteinExistence type="predicted"/>
<reference evidence="2" key="1">
    <citation type="journal article" date="2012" name="PLoS ONE">
        <title>Gene sets for utilization of primary and secondary nutrition supplies in the distal gut of endangered iberian lynx.</title>
        <authorList>
            <person name="Alcaide M."/>
            <person name="Messina E."/>
            <person name="Richter M."/>
            <person name="Bargiela R."/>
            <person name="Peplies J."/>
            <person name="Huws S.A."/>
            <person name="Newbold C.J."/>
            <person name="Golyshin P.N."/>
            <person name="Simon M.A."/>
            <person name="Lopez G."/>
            <person name="Yakimov M.M."/>
            <person name="Ferrer M."/>
        </authorList>
    </citation>
    <scope>NUCLEOTIDE SEQUENCE</scope>
</reference>
<protein>
    <recommendedName>
        <fullName evidence="3">DUF4294 domain-containing protein</fullName>
    </recommendedName>
</protein>
<dbReference type="Pfam" id="PF14127">
    <property type="entry name" value="DUF4294"/>
    <property type="match status" value="1"/>
</dbReference>
<organism evidence="2">
    <name type="scientific">gut metagenome</name>
    <dbReference type="NCBI Taxonomy" id="749906"/>
    <lineage>
        <taxon>unclassified sequences</taxon>
        <taxon>metagenomes</taxon>
        <taxon>organismal metagenomes</taxon>
    </lineage>
</organism>
<comment type="caution">
    <text evidence="2">The sequence shown here is derived from an EMBL/GenBank/DDBJ whole genome shotgun (WGS) entry which is preliminary data.</text>
</comment>
<evidence type="ECO:0000256" key="1">
    <source>
        <dbReference type="SAM" id="Phobius"/>
    </source>
</evidence>
<keyword evidence="1" id="KW-0472">Membrane</keyword>
<keyword evidence="1" id="KW-0812">Transmembrane</keyword>
<dbReference type="InterPro" id="IPR025636">
    <property type="entry name" value="DUF4294"/>
</dbReference>